<dbReference type="Proteomes" id="UP000807504">
    <property type="component" value="Unassembled WGS sequence"/>
</dbReference>
<evidence type="ECO:0000313" key="1">
    <source>
        <dbReference type="EMBL" id="KAF8783500.1"/>
    </source>
</evidence>
<comment type="caution">
    <text evidence="1">The sequence shown here is derived from an EMBL/GenBank/DDBJ whole genome shotgun (WGS) entry which is preliminary data.</text>
</comment>
<proteinExistence type="predicted"/>
<dbReference type="AlphaFoldDB" id="A0A8T0EZK4"/>
<organism evidence="1 2">
    <name type="scientific">Argiope bruennichi</name>
    <name type="common">Wasp spider</name>
    <name type="synonym">Aranea bruennichi</name>
    <dbReference type="NCBI Taxonomy" id="94029"/>
    <lineage>
        <taxon>Eukaryota</taxon>
        <taxon>Metazoa</taxon>
        <taxon>Ecdysozoa</taxon>
        <taxon>Arthropoda</taxon>
        <taxon>Chelicerata</taxon>
        <taxon>Arachnida</taxon>
        <taxon>Araneae</taxon>
        <taxon>Araneomorphae</taxon>
        <taxon>Entelegynae</taxon>
        <taxon>Araneoidea</taxon>
        <taxon>Araneidae</taxon>
        <taxon>Argiope</taxon>
    </lineage>
</organism>
<accession>A0A8T0EZK4</accession>
<dbReference type="EMBL" id="JABXBU010001863">
    <property type="protein sequence ID" value="KAF8783500.1"/>
    <property type="molecule type" value="Genomic_DNA"/>
</dbReference>
<gene>
    <name evidence="1" type="ORF">HNY73_013655</name>
</gene>
<keyword evidence="2" id="KW-1185">Reference proteome</keyword>
<evidence type="ECO:0000313" key="2">
    <source>
        <dbReference type="Proteomes" id="UP000807504"/>
    </source>
</evidence>
<sequence length="334" mass="39146">MSEIPKTYVETQNSPDKSKWDEAMSEEIEMMQSRKVWDLVEPNSNMKVLGCRFKNLPKKRVSLPFKVGCILPERVKENEIEETELMRQFPYRTLIGCLYFIANRSRPDIEFAVNTMSQFCNGYTYHHWTVVVDILNYVFETRHYKINLSDTRSNMLTMYSDSSWGCKLNDRHSTSGYIMFFGNVPIVWKSQKQKCIALSSMEAEFIALTESVKCIIWYSRILKELNLIDFEIPEVYCDNQAAIHFSKNNVENNKTKHIDIKYKFVQKLLSENEFYLKHINSKKNLADFLTKPLVKEKLYSVIKHIFKMDSVTDGAECCIFKSSRGRSQRSNIIG</sequence>
<reference evidence="1" key="2">
    <citation type="submission" date="2020-06" db="EMBL/GenBank/DDBJ databases">
        <authorList>
            <person name="Sheffer M."/>
        </authorList>
    </citation>
    <scope>NUCLEOTIDE SEQUENCE</scope>
</reference>
<reference evidence="1" key="1">
    <citation type="journal article" date="2020" name="bioRxiv">
        <title>Chromosome-level reference genome of the European wasp spider Argiope bruennichi: a resource for studies on range expansion and evolutionary adaptation.</title>
        <authorList>
            <person name="Sheffer M.M."/>
            <person name="Hoppe A."/>
            <person name="Krehenwinkel H."/>
            <person name="Uhl G."/>
            <person name="Kuss A.W."/>
            <person name="Jensen L."/>
            <person name="Jensen C."/>
            <person name="Gillespie R.G."/>
            <person name="Hoff K.J."/>
            <person name="Prost S."/>
        </authorList>
    </citation>
    <scope>NUCLEOTIDE SEQUENCE</scope>
</reference>
<name>A0A8T0EZK4_ARGBR</name>
<protein>
    <submittedName>
        <fullName evidence="1">Retrovirus-related Pol polyprotein like</fullName>
    </submittedName>
</protein>
<dbReference type="PANTHER" id="PTHR11439">
    <property type="entry name" value="GAG-POL-RELATED RETROTRANSPOSON"/>
    <property type="match status" value="1"/>
</dbReference>
<dbReference type="CDD" id="cd09272">
    <property type="entry name" value="RNase_HI_RT_Ty1"/>
    <property type="match status" value="1"/>
</dbReference>
<dbReference type="PANTHER" id="PTHR11439:SF440">
    <property type="entry name" value="INTEGRASE CATALYTIC DOMAIN-CONTAINING PROTEIN"/>
    <property type="match status" value="1"/>
</dbReference>